<dbReference type="Proteomes" id="UP000551878">
    <property type="component" value="Unassembled WGS sequence"/>
</dbReference>
<protein>
    <submittedName>
        <fullName evidence="2">Thiol-disulfide isomerase/thioredoxin</fullName>
    </submittedName>
</protein>
<accession>A0A840QST2</accession>
<organism evidence="2 3">
    <name type="scientific">Texcoconibacillus texcoconensis</name>
    <dbReference type="NCBI Taxonomy" id="1095777"/>
    <lineage>
        <taxon>Bacteria</taxon>
        <taxon>Bacillati</taxon>
        <taxon>Bacillota</taxon>
        <taxon>Bacilli</taxon>
        <taxon>Bacillales</taxon>
        <taxon>Bacillaceae</taxon>
        <taxon>Texcoconibacillus</taxon>
    </lineage>
</organism>
<feature type="domain" description="Thioredoxin" evidence="1">
    <location>
        <begin position="63"/>
        <end position="148"/>
    </location>
</feature>
<dbReference type="GO" id="GO:0016853">
    <property type="term" value="F:isomerase activity"/>
    <property type="evidence" value="ECO:0007669"/>
    <property type="project" value="UniProtKB-KW"/>
</dbReference>
<comment type="caution">
    <text evidence="2">The sequence shown here is derived from an EMBL/GenBank/DDBJ whole genome shotgun (WGS) entry which is preliminary data.</text>
</comment>
<name>A0A840QST2_9BACI</name>
<keyword evidence="2" id="KW-0413">Isomerase</keyword>
<reference evidence="2 3" key="1">
    <citation type="submission" date="2020-08" db="EMBL/GenBank/DDBJ databases">
        <title>Genomic Encyclopedia of Type Strains, Phase IV (KMG-IV): sequencing the most valuable type-strain genomes for metagenomic binning, comparative biology and taxonomic classification.</title>
        <authorList>
            <person name="Goeker M."/>
        </authorList>
    </citation>
    <scope>NUCLEOTIDE SEQUENCE [LARGE SCALE GENOMIC DNA]</scope>
    <source>
        <strain evidence="2 3">DSM 24696</strain>
    </source>
</reference>
<dbReference type="InterPro" id="IPR036249">
    <property type="entry name" value="Thioredoxin-like_sf"/>
</dbReference>
<evidence type="ECO:0000313" key="3">
    <source>
        <dbReference type="Proteomes" id="UP000551878"/>
    </source>
</evidence>
<dbReference type="RefSeq" id="WP_184664793.1">
    <property type="nucleotide sequence ID" value="NZ_JACHHB010000012.1"/>
</dbReference>
<sequence length="156" mass="17736">MKKMIIFLGIIVVLLGSLTWLTSQQQTQEAEGNPFGKDQLHQSTIDQLDDPLYANVILPNEMDEILGNEENKTVYYYSPQCPACDDVTPMLVPLAEEENVDLQLFNVLEFPEGHYGYDIEGVPTVIHYEAGEEQERLEGGQEEDVYRSFFQSVVTE</sequence>
<evidence type="ECO:0000313" key="2">
    <source>
        <dbReference type="EMBL" id="MBB5174368.1"/>
    </source>
</evidence>
<dbReference type="SUPFAM" id="SSF52833">
    <property type="entry name" value="Thioredoxin-like"/>
    <property type="match status" value="1"/>
</dbReference>
<dbReference type="Gene3D" id="3.40.30.10">
    <property type="entry name" value="Glutaredoxin"/>
    <property type="match status" value="1"/>
</dbReference>
<dbReference type="AlphaFoldDB" id="A0A840QST2"/>
<dbReference type="InterPro" id="IPR013766">
    <property type="entry name" value="Thioredoxin_domain"/>
</dbReference>
<dbReference type="CDD" id="cd02947">
    <property type="entry name" value="TRX_family"/>
    <property type="match status" value="1"/>
</dbReference>
<evidence type="ECO:0000259" key="1">
    <source>
        <dbReference type="Pfam" id="PF00085"/>
    </source>
</evidence>
<proteinExistence type="predicted"/>
<gene>
    <name evidence="2" type="ORF">HNQ41_002583</name>
</gene>
<dbReference type="Pfam" id="PF00085">
    <property type="entry name" value="Thioredoxin"/>
    <property type="match status" value="1"/>
</dbReference>
<dbReference type="EMBL" id="JACHHB010000012">
    <property type="protein sequence ID" value="MBB5174368.1"/>
    <property type="molecule type" value="Genomic_DNA"/>
</dbReference>
<keyword evidence="3" id="KW-1185">Reference proteome</keyword>